<protein>
    <submittedName>
        <fullName evidence="1">Uncharacterized protein</fullName>
    </submittedName>
</protein>
<accession>A0A0F6CLL9</accession>
<dbReference type="AlphaFoldDB" id="A0A0F6CLL9"/>
<evidence type="ECO:0000313" key="1">
    <source>
        <dbReference type="EMBL" id="AHB99991.1"/>
    </source>
</evidence>
<sequence>MYFVDWEYASMGNKYFDLALFVCATDLSVENETELLLQYKDVNLYEYLNEKLVAYFFYLHLSNS</sequence>
<dbReference type="Gene3D" id="3.90.1200.10">
    <property type="match status" value="1"/>
</dbReference>
<dbReference type="KEGG" id="mgz:GCW_01460"/>
<name>A0A0F6CLL9_MYCGL</name>
<reference evidence="1 2" key="1">
    <citation type="journal article" date="2011" name="PLoS ONE">
        <title>Core proteome of the minimal cell: comparative proteomics of three mollicute species.</title>
        <authorList>
            <person name="Fisunov G.Y."/>
            <person name="Alexeev D.G."/>
            <person name="Bazaleev N.A."/>
            <person name="Ladygina V.G."/>
            <person name="Galyamina M.A."/>
            <person name="Kondratov I.G."/>
            <person name="Zhukova N.A."/>
            <person name="Serebryakova M.V."/>
            <person name="Demina I.A."/>
            <person name="Govorun V.M."/>
        </authorList>
    </citation>
    <scope>NUCLEOTIDE SEQUENCE [LARGE SCALE GENOMIC DNA]</scope>
    <source>
        <strain evidence="1 2">S6</strain>
    </source>
</reference>
<proteinExistence type="predicted"/>
<dbReference type="HOGENOM" id="CLU_2862985_0_0_14"/>
<organism evidence="1 2">
    <name type="scientific">Mycoplasmoides gallisepticum S6</name>
    <dbReference type="NCBI Taxonomy" id="1006581"/>
    <lineage>
        <taxon>Bacteria</taxon>
        <taxon>Bacillati</taxon>
        <taxon>Mycoplasmatota</taxon>
        <taxon>Mycoplasmoidales</taxon>
        <taxon>Mycoplasmoidaceae</taxon>
        <taxon>Mycoplasmoides</taxon>
    </lineage>
</organism>
<gene>
    <name evidence="1" type="ORF">GCW_01460</name>
</gene>
<dbReference type="Proteomes" id="UP000018735">
    <property type="component" value="Chromosome"/>
</dbReference>
<dbReference type="EMBL" id="CP006916">
    <property type="protein sequence ID" value="AHB99991.1"/>
    <property type="molecule type" value="Genomic_DNA"/>
</dbReference>
<evidence type="ECO:0000313" key="2">
    <source>
        <dbReference type="Proteomes" id="UP000018735"/>
    </source>
</evidence>
<dbReference type="SUPFAM" id="SSF56112">
    <property type="entry name" value="Protein kinase-like (PK-like)"/>
    <property type="match status" value="1"/>
</dbReference>
<dbReference type="InterPro" id="IPR011009">
    <property type="entry name" value="Kinase-like_dom_sf"/>
</dbReference>
<dbReference type="RefSeq" id="WP_011884096.1">
    <property type="nucleotide sequence ID" value="NC_023030.2"/>
</dbReference>